<keyword evidence="2" id="KW-0812">Transmembrane</keyword>
<evidence type="ECO:0000256" key="1">
    <source>
        <dbReference type="SAM" id="MobiDB-lite"/>
    </source>
</evidence>
<feature type="region of interest" description="Disordered" evidence="1">
    <location>
        <begin position="51"/>
        <end position="70"/>
    </location>
</feature>
<gene>
    <name evidence="3" type="ORF">M408DRAFT_23852</name>
</gene>
<keyword evidence="2" id="KW-1133">Transmembrane helix</keyword>
<reference evidence="3 4" key="1">
    <citation type="submission" date="2014-04" db="EMBL/GenBank/DDBJ databases">
        <authorList>
            <consortium name="DOE Joint Genome Institute"/>
            <person name="Kuo A."/>
            <person name="Zuccaro A."/>
            <person name="Kohler A."/>
            <person name="Nagy L.G."/>
            <person name="Floudas D."/>
            <person name="Copeland A."/>
            <person name="Barry K.W."/>
            <person name="Cichocki N."/>
            <person name="Veneault-Fourrey C."/>
            <person name="LaButti K."/>
            <person name="Lindquist E.A."/>
            <person name="Lipzen A."/>
            <person name="Lundell T."/>
            <person name="Morin E."/>
            <person name="Murat C."/>
            <person name="Sun H."/>
            <person name="Tunlid A."/>
            <person name="Henrissat B."/>
            <person name="Grigoriev I.V."/>
            <person name="Hibbett D.S."/>
            <person name="Martin F."/>
            <person name="Nordberg H.P."/>
            <person name="Cantor M.N."/>
            <person name="Hua S.X."/>
        </authorList>
    </citation>
    <scope>NUCLEOTIDE SEQUENCE [LARGE SCALE GENOMIC DNA]</scope>
    <source>
        <strain evidence="3 4">MAFF 305830</strain>
    </source>
</reference>
<keyword evidence="4" id="KW-1185">Reference proteome</keyword>
<feature type="compositionally biased region" description="Polar residues" evidence="1">
    <location>
        <begin position="140"/>
        <end position="149"/>
    </location>
</feature>
<reference evidence="4" key="2">
    <citation type="submission" date="2015-01" db="EMBL/GenBank/DDBJ databases">
        <title>Evolutionary Origins and Diversification of the Mycorrhizal Mutualists.</title>
        <authorList>
            <consortium name="DOE Joint Genome Institute"/>
            <consortium name="Mycorrhizal Genomics Consortium"/>
            <person name="Kohler A."/>
            <person name="Kuo A."/>
            <person name="Nagy L.G."/>
            <person name="Floudas D."/>
            <person name="Copeland A."/>
            <person name="Barry K.W."/>
            <person name="Cichocki N."/>
            <person name="Veneault-Fourrey C."/>
            <person name="LaButti K."/>
            <person name="Lindquist E.A."/>
            <person name="Lipzen A."/>
            <person name="Lundell T."/>
            <person name="Morin E."/>
            <person name="Murat C."/>
            <person name="Riley R."/>
            <person name="Ohm R."/>
            <person name="Sun H."/>
            <person name="Tunlid A."/>
            <person name="Henrissat B."/>
            <person name="Grigoriev I.V."/>
            <person name="Hibbett D.S."/>
            <person name="Martin F."/>
        </authorList>
    </citation>
    <scope>NUCLEOTIDE SEQUENCE [LARGE SCALE GENOMIC DNA]</scope>
    <source>
        <strain evidence="4">MAFF 305830</strain>
    </source>
</reference>
<feature type="compositionally biased region" description="Polar residues" evidence="1">
    <location>
        <begin position="61"/>
        <end position="70"/>
    </location>
</feature>
<dbReference type="Proteomes" id="UP000054097">
    <property type="component" value="Unassembled WGS sequence"/>
</dbReference>
<evidence type="ECO:0000313" key="4">
    <source>
        <dbReference type="Proteomes" id="UP000054097"/>
    </source>
</evidence>
<keyword evidence="2" id="KW-0472">Membrane</keyword>
<accession>A0A0C3B9N9</accession>
<proteinExistence type="predicted"/>
<evidence type="ECO:0000256" key="2">
    <source>
        <dbReference type="SAM" id="Phobius"/>
    </source>
</evidence>
<feature type="region of interest" description="Disordered" evidence="1">
    <location>
        <begin position="130"/>
        <end position="154"/>
    </location>
</feature>
<dbReference type="HOGENOM" id="CLU_1390991_0_0_1"/>
<organism evidence="3 4">
    <name type="scientific">Serendipita vermifera MAFF 305830</name>
    <dbReference type="NCBI Taxonomy" id="933852"/>
    <lineage>
        <taxon>Eukaryota</taxon>
        <taxon>Fungi</taxon>
        <taxon>Dikarya</taxon>
        <taxon>Basidiomycota</taxon>
        <taxon>Agaricomycotina</taxon>
        <taxon>Agaricomycetes</taxon>
        <taxon>Sebacinales</taxon>
        <taxon>Serendipitaceae</taxon>
        <taxon>Serendipita</taxon>
    </lineage>
</organism>
<evidence type="ECO:0000313" key="3">
    <source>
        <dbReference type="EMBL" id="KIM28136.1"/>
    </source>
</evidence>
<feature type="transmembrane region" description="Helical" evidence="2">
    <location>
        <begin position="165"/>
        <end position="187"/>
    </location>
</feature>
<dbReference type="EMBL" id="KN824294">
    <property type="protein sequence ID" value="KIM28136.1"/>
    <property type="molecule type" value="Genomic_DNA"/>
</dbReference>
<dbReference type="AlphaFoldDB" id="A0A0C3B9N9"/>
<sequence>MPCSATTQQSMQARNQHHCDKFYEMFLEAQYEQERDSEGFSEDVSMRSVNESSSCDEEGLISTNHPSGITNDDDIQSSLPKVPPLVKLLHFVKWLPQIDKGIEVIQSIIEESCQDAKRLALHAEKTRKLSSAATRPVQPTAAQNPTAEPNTVKDGSSLAHGFRRILVLVYVVICAALILAFLCKITGPITITLQLF</sequence>
<protein>
    <submittedName>
        <fullName evidence="3">Uncharacterized protein</fullName>
    </submittedName>
</protein>
<name>A0A0C3B9N9_SERVB</name>